<dbReference type="RefSeq" id="WP_156429979.1">
    <property type="nucleotide sequence ID" value="NZ_KQ960446.1"/>
</dbReference>
<evidence type="ECO:0000313" key="1">
    <source>
        <dbReference type="EMBL" id="KXB76102.1"/>
    </source>
</evidence>
<proteinExistence type="predicted"/>
<name>A0A134B839_9PORP</name>
<evidence type="ECO:0000313" key="2">
    <source>
        <dbReference type="Proteomes" id="UP000070224"/>
    </source>
</evidence>
<dbReference type="Proteomes" id="UP000070224">
    <property type="component" value="Unassembled WGS sequence"/>
</dbReference>
<dbReference type="AlphaFoldDB" id="A0A134B839"/>
<organism evidence="1 2">
    <name type="scientific">Porphyromonas somerae</name>
    <dbReference type="NCBI Taxonomy" id="322095"/>
    <lineage>
        <taxon>Bacteria</taxon>
        <taxon>Pseudomonadati</taxon>
        <taxon>Bacteroidota</taxon>
        <taxon>Bacteroidia</taxon>
        <taxon>Bacteroidales</taxon>
        <taxon>Porphyromonadaceae</taxon>
        <taxon>Porphyromonas</taxon>
    </lineage>
</organism>
<sequence>MNTPTSKLHYEAPSVDCFKLSSPPLDLCIQFSGDADFEDFEEGDPL</sequence>
<accession>A0A134B839</accession>
<dbReference type="EMBL" id="LSDK01000078">
    <property type="protein sequence ID" value="KXB76102.1"/>
    <property type="molecule type" value="Genomic_DNA"/>
</dbReference>
<protein>
    <submittedName>
        <fullName evidence="1">Uncharacterized protein</fullName>
    </submittedName>
</protein>
<reference evidence="2" key="1">
    <citation type="submission" date="2016-01" db="EMBL/GenBank/DDBJ databases">
        <authorList>
            <person name="Mitreva M."/>
            <person name="Pepin K.H."/>
            <person name="Mihindukulasuriya K.A."/>
            <person name="Fulton R."/>
            <person name="Fronick C."/>
            <person name="O'Laughlin M."/>
            <person name="Miner T."/>
            <person name="Herter B."/>
            <person name="Rosa B.A."/>
            <person name="Cordes M."/>
            <person name="Tomlinson C."/>
            <person name="Wollam A."/>
            <person name="Palsikar V.B."/>
            <person name="Mardis E.R."/>
            <person name="Wilson R.K."/>
        </authorList>
    </citation>
    <scope>NUCLEOTIDE SEQUENCE [LARGE SCALE GENOMIC DNA]</scope>
    <source>
        <strain evidence="2">KA00683</strain>
    </source>
</reference>
<comment type="caution">
    <text evidence="1">The sequence shown here is derived from an EMBL/GenBank/DDBJ whole genome shotgun (WGS) entry which is preliminary data.</text>
</comment>
<dbReference type="PATRIC" id="fig|322095.3.peg.1135"/>
<dbReference type="STRING" id="322095.HMPREF3185_01151"/>
<gene>
    <name evidence="1" type="ORF">HMPREF3185_01151</name>
</gene>
<keyword evidence="2" id="KW-1185">Reference proteome</keyword>